<accession>G0UMS4</accession>
<dbReference type="SUPFAM" id="SSF118116">
    <property type="entry name" value="DNA mismatch repair protein MutL"/>
    <property type="match status" value="1"/>
</dbReference>
<dbReference type="GO" id="GO:0140664">
    <property type="term" value="F:ATP-dependent DNA damage sensor activity"/>
    <property type="evidence" value="ECO:0007669"/>
    <property type="project" value="InterPro"/>
</dbReference>
<dbReference type="GO" id="GO:0032389">
    <property type="term" value="C:MutLalpha complex"/>
    <property type="evidence" value="ECO:0007669"/>
    <property type="project" value="TreeGrafter"/>
</dbReference>
<dbReference type="InterPro" id="IPR038973">
    <property type="entry name" value="MutL/Mlh/Pms-like"/>
</dbReference>
<name>G0UMS4_TRYCI</name>
<dbReference type="InterPro" id="IPR014790">
    <property type="entry name" value="MutL_C"/>
</dbReference>
<dbReference type="InterPro" id="IPR037198">
    <property type="entry name" value="MutL_C_sf"/>
</dbReference>
<feature type="domain" description="MutL C-terminal dimerisation" evidence="2">
    <location>
        <begin position="673"/>
        <end position="848"/>
    </location>
</feature>
<sequence length="891" mass="98042">MVGALAPLVACCAASIPELLLLSFWLGYPLRKREAKQRGSMCRYYGSLSSGLLSRRQHDVFPLEWGGVFCALHTLLLLSTFFCITSSPLASHAHAVPQVTRQMAARCSVRGIIQPLTGPDALKIRAAHHIPNFAVAVEGAYQLLRSLTGGGTIRRINVVASPCSLNFTMELLLCFGLHNHETAGGANRASWLSYLLALSQEMKLQVGLADTCGRHPFITQRATMLYEGRWSQSEPPVCEPAAASICALITKRLGAKLRQLREGSDADLPAFVLRGEVLGLFCGLPVRRVAAARLQRGTGSRLRREQQAVLMVLYRIAAECLLAPLYFQQQRVTVDDNVSLCLHLWGDSSEEGGGAMSDTADAIRVHVSSTEGVSETRHPVKRQRHDTQTDEGSPAFLLACSTVWAFLPYFTRLAAAVGFERDSDILRLREVVVAAARFAVVYHSRCVAPRTRAANAHDRVATTRMGGVVVISMHENSGACYVVDERHHVYRHAGAFPSQLQLLLVFVAEDILEGAENDLRRMFQLAARRHYQVAMPDQTTVTSNENIGALNVIGSLSGTKGDIGRCDAVSSGLRVSLLTSRLAVTDRAAARGRREGCSRSAGSAPRRTPFCPIKLTLPTHSINILPKLRKTMQVTVNPAVVAQRAYDAPVVWAGNGGAKGERHTTCPFRAGHFIGQWDHKFLLLHKNDALDRKRENLTYPSVLYISDQHAVHERLRLEYFIVNAESYLELPSSSPTFFAVKIPDDICRDVTDYEVALQQWGWRFSYSTADRGTPRLCVAVRHWPNLVVEGHRLHLEGIGALRRTVEEFSVVSQTRGAHTDGAGVIPSAVLQFLITRSCRGALMFGDRLEERHAALLIDSLRAVSQYCVCSHGRPAFAAVQCLRPPRVQLPA</sequence>
<keyword evidence="1" id="KW-0472">Membrane</keyword>
<dbReference type="AlphaFoldDB" id="G0UMS4"/>
<gene>
    <name evidence="3" type="ORF">TCIL3000_5_1860</name>
</gene>
<dbReference type="PANTHER" id="PTHR10073">
    <property type="entry name" value="DNA MISMATCH REPAIR PROTEIN MLH, PMS, MUTL"/>
    <property type="match status" value="1"/>
</dbReference>
<dbReference type="InterPro" id="IPR042120">
    <property type="entry name" value="MutL_C_dimsub"/>
</dbReference>
<feature type="transmembrane region" description="Helical" evidence="1">
    <location>
        <begin position="6"/>
        <end position="28"/>
    </location>
</feature>
<organism evidence="3">
    <name type="scientific">Trypanosoma congolense (strain IL3000)</name>
    <dbReference type="NCBI Taxonomy" id="1068625"/>
    <lineage>
        <taxon>Eukaryota</taxon>
        <taxon>Discoba</taxon>
        <taxon>Euglenozoa</taxon>
        <taxon>Kinetoplastea</taxon>
        <taxon>Metakinetoplastina</taxon>
        <taxon>Trypanosomatida</taxon>
        <taxon>Trypanosomatidae</taxon>
        <taxon>Trypanosoma</taxon>
        <taxon>Nannomonas</taxon>
    </lineage>
</organism>
<dbReference type="EMBL" id="HE575318">
    <property type="protein sequence ID" value="CCC90482.1"/>
    <property type="molecule type" value="Genomic_DNA"/>
</dbReference>
<reference evidence="3" key="1">
    <citation type="journal article" date="2012" name="Proc. Natl. Acad. Sci. U.S.A.">
        <title>Antigenic diversity is generated by distinct evolutionary mechanisms in African trypanosome species.</title>
        <authorList>
            <person name="Jackson A.P."/>
            <person name="Berry A."/>
            <person name="Aslett M."/>
            <person name="Allison H.C."/>
            <person name="Burton P."/>
            <person name="Vavrova-Anderson J."/>
            <person name="Brown R."/>
            <person name="Browne H."/>
            <person name="Corton N."/>
            <person name="Hauser H."/>
            <person name="Gamble J."/>
            <person name="Gilderthorp R."/>
            <person name="Marcello L."/>
            <person name="McQuillan J."/>
            <person name="Otto T.D."/>
            <person name="Quail M.A."/>
            <person name="Sanders M.J."/>
            <person name="van Tonder A."/>
            <person name="Ginger M.L."/>
            <person name="Field M.C."/>
            <person name="Barry J.D."/>
            <person name="Hertz-Fowler C."/>
            <person name="Berriman M."/>
        </authorList>
    </citation>
    <scope>NUCLEOTIDE SEQUENCE</scope>
    <source>
        <strain evidence="3">IL3000</strain>
    </source>
</reference>
<keyword evidence="1" id="KW-1133">Transmembrane helix</keyword>
<dbReference type="GO" id="GO:0016887">
    <property type="term" value="F:ATP hydrolysis activity"/>
    <property type="evidence" value="ECO:0007669"/>
    <property type="project" value="InterPro"/>
</dbReference>
<dbReference type="GO" id="GO:0005524">
    <property type="term" value="F:ATP binding"/>
    <property type="evidence" value="ECO:0007669"/>
    <property type="project" value="InterPro"/>
</dbReference>
<dbReference type="Gene3D" id="3.30.1370.100">
    <property type="entry name" value="MutL, C-terminal domain, regulatory subdomain"/>
    <property type="match status" value="1"/>
</dbReference>
<dbReference type="Gene3D" id="3.30.1540.20">
    <property type="entry name" value="MutL, C-terminal domain, dimerisation subdomain"/>
    <property type="match status" value="1"/>
</dbReference>
<dbReference type="GO" id="GO:0006298">
    <property type="term" value="P:mismatch repair"/>
    <property type="evidence" value="ECO:0007669"/>
    <property type="project" value="InterPro"/>
</dbReference>
<protein>
    <recommendedName>
        <fullName evidence="2">MutL C-terminal dimerisation domain-containing protein</fullName>
    </recommendedName>
</protein>
<evidence type="ECO:0000313" key="3">
    <source>
        <dbReference type="EMBL" id="CCC90482.1"/>
    </source>
</evidence>
<dbReference type="PANTHER" id="PTHR10073:SF52">
    <property type="entry name" value="MISMATCH REPAIR ENDONUCLEASE PMS2"/>
    <property type="match status" value="1"/>
</dbReference>
<evidence type="ECO:0000256" key="1">
    <source>
        <dbReference type="SAM" id="Phobius"/>
    </source>
</evidence>
<dbReference type="SMART" id="SM00853">
    <property type="entry name" value="MutL_C"/>
    <property type="match status" value="1"/>
</dbReference>
<evidence type="ECO:0000259" key="2">
    <source>
        <dbReference type="SMART" id="SM00853"/>
    </source>
</evidence>
<dbReference type="InterPro" id="IPR042121">
    <property type="entry name" value="MutL_C_regsub"/>
</dbReference>
<keyword evidence="1" id="KW-0812">Transmembrane</keyword>
<dbReference type="VEuPathDB" id="TriTrypDB:TcIL3000_5_1860"/>
<proteinExistence type="predicted"/>